<dbReference type="GO" id="GO:0010181">
    <property type="term" value="F:FMN binding"/>
    <property type="evidence" value="ECO:0007669"/>
    <property type="project" value="InterPro"/>
</dbReference>
<feature type="domain" description="NADH:flavin oxidoreductase/NADH oxidase N-terminal" evidence="1">
    <location>
        <begin position="42"/>
        <end position="368"/>
    </location>
</feature>
<dbReference type="CDD" id="cd02932">
    <property type="entry name" value="OYE_YqiM_FMN"/>
    <property type="match status" value="1"/>
</dbReference>
<dbReference type="PANTHER" id="PTHR43303:SF2">
    <property type="entry name" value="INDOLEAMINE 2,3-DIOXYGENASE PYRROLE 2,3-DIOXYGENASE (AFU_ORTHOLOGUE AFUA_5G01450"/>
    <property type="match status" value="1"/>
</dbReference>
<dbReference type="GO" id="GO:0003959">
    <property type="term" value="F:NADPH dehydrogenase activity"/>
    <property type="evidence" value="ECO:0007669"/>
    <property type="project" value="InterPro"/>
</dbReference>
<sequence length="436" mass="47008">MTVIKKVAASASAPAPGVPFYTPAQKPPAGTALDSGAEVPTLFTPLTLRSMTLPNRFAVSPMCTYSADDGHLTDFHLVHLGSFALRGAGLTIVEATAVTANGRISPEDSGLWKDSQVAPLRRVVDYAHSQGQKIGIQLAHAGRKASTLAPWHITVRGQGEVAPAEQGGWPDNVWAPSAIPFSATYPNPREITIAEIEGLVQSFADAARRSVEAGFDTIEIHGAHGYLITEFLSPISNKRTDKYGGSFENRTRLLIDVIKAVRAVIPESMPLLLRLSATEWMEHSGEESWTVDDTIRLARLLPDLGVDLLDVSSGGNDTRQKIDVHPYYQVSIAGRVRAALKAEGKQLAIGAVGMITTAEMARSIVQDDGSLAGGAADGTVEVEEENGQRTQADMVLVARQFLREPEFVLRTAQKLGVSVAWPTQYHRAHWPRDAQV</sequence>
<gene>
    <name evidence="2" type="ORF">QBC33DRAFT_318570</name>
</gene>
<evidence type="ECO:0000313" key="2">
    <source>
        <dbReference type="EMBL" id="KAK1769411.1"/>
    </source>
</evidence>
<protein>
    <submittedName>
        <fullName evidence="2">NADPH dehydrogenase</fullName>
    </submittedName>
</protein>
<dbReference type="Gene3D" id="3.20.20.70">
    <property type="entry name" value="Aldolase class I"/>
    <property type="match status" value="1"/>
</dbReference>
<dbReference type="GeneID" id="85306753"/>
<evidence type="ECO:0000259" key="1">
    <source>
        <dbReference type="Pfam" id="PF00724"/>
    </source>
</evidence>
<dbReference type="Proteomes" id="UP001244011">
    <property type="component" value="Unassembled WGS sequence"/>
</dbReference>
<dbReference type="RefSeq" id="XP_060285624.1">
    <property type="nucleotide sequence ID" value="XM_060423566.1"/>
</dbReference>
<dbReference type="Pfam" id="PF00724">
    <property type="entry name" value="Oxidored_FMN"/>
    <property type="match status" value="1"/>
</dbReference>
<organism evidence="2 3">
    <name type="scientific">Phialemonium atrogriseum</name>
    <dbReference type="NCBI Taxonomy" id="1093897"/>
    <lineage>
        <taxon>Eukaryota</taxon>
        <taxon>Fungi</taxon>
        <taxon>Dikarya</taxon>
        <taxon>Ascomycota</taxon>
        <taxon>Pezizomycotina</taxon>
        <taxon>Sordariomycetes</taxon>
        <taxon>Sordariomycetidae</taxon>
        <taxon>Cephalothecales</taxon>
        <taxon>Cephalothecaceae</taxon>
        <taxon>Phialemonium</taxon>
    </lineage>
</organism>
<dbReference type="EMBL" id="MU839002">
    <property type="protein sequence ID" value="KAK1769411.1"/>
    <property type="molecule type" value="Genomic_DNA"/>
</dbReference>
<dbReference type="InterPro" id="IPR044152">
    <property type="entry name" value="YqjM-like"/>
</dbReference>
<dbReference type="AlphaFoldDB" id="A0AAJ0C3T3"/>
<dbReference type="PANTHER" id="PTHR43303">
    <property type="entry name" value="NADPH DEHYDROGENASE C23G7.10C-RELATED"/>
    <property type="match status" value="1"/>
</dbReference>
<dbReference type="InterPro" id="IPR001155">
    <property type="entry name" value="OxRdtase_FMN_N"/>
</dbReference>
<accession>A0AAJ0C3T3</accession>
<dbReference type="InterPro" id="IPR013785">
    <property type="entry name" value="Aldolase_TIM"/>
</dbReference>
<keyword evidence="3" id="KW-1185">Reference proteome</keyword>
<name>A0AAJ0C3T3_9PEZI</name>
<comment type="caution">
    <text evidence="2">The sequence shown here is derived from an EMBL/GenBank/DDBJ whole genome shotgun (WGS) entry which is preliminary data.</text>
</comment>
<reference evidence="2" key="1">
    <citation type="submission" date="2023-06" db="EMBL/GenBank/DDBJ databases">
        <title>Genome-scale phylogeny and comparative genomics of the fungal order Sordariales.</title>
        <authorList>
            <consortium name="Lawrence Berkeley National Laboratory"/>
            <person name="Hensen N."/>
            <person name="Bonometti L."/>
            <person name="Westerberg I."/>
            <person name="Brannstrom I.O."/>
            <person name="Guillou S."/>
            <person name="Cros-Aarteil S."/>
            <person name="Calhoun S."/>
            <person name="Haridas S."/>
            <person name="Kuo A."/>
            <person name="Mondo S."/>
            <person name="Pangilinan J."/>
            <person name="Riley R."/>
            <person name="Labutti K."/>
            <person name="Andreopoulos B."/>
            <person name="Lipzen A."/>
            <person name="Chen C."/>
            <person name="Yanf M."/>
            <person name="Daum C."/>
            <person name="Ng V."/>
            <person name="Clum A."/>
            <person name="Steindorff A."/>
            <person name="Ohm R."/>
            <person name="Martin F."/>
            <person name="Silar P."/>
            <person name="Natvig D."/>
            <person name="Lalanne C."/>
            <person name="Gautier V."/>
            <person name="Ament-Velasquez S.L."/>
            <person name="Kruys A."/>
            <person name="Hutchinson M.I."/>
            <person name="Powell A.J."/>
            <person name="Barry K."/>
            <person name="Miller A.N."/>
            <person name="Grigoriev I.V."/>
            <person name="Debuchy R."/>
            <person name="Gladieux P."/>
            <person name="Thoren M.H."/>
            <person name="Johannesson H."/>
        </authorList>
    </citation>
    <scope>NUCLEOTIDE SEQUENCE</scope>
    <source>
        <strain evidence="2">8032-3</strain>
    </source>
</reference>
<proteinExistence type="predicted"/>
<dbReference type="SUPFAM" id="SSF51395">
    <property type="entry name" value="FMN-linked oxidoreductases"/>
    <property type="match status" value="1"/>
</dbReference>
<evidence type="ECO:0000313" key="3">
    <source>
        <dbReference type="Proteomes" id="UP001244011"/>
    </source>
</evidence>
<dbReference type="GO" id="GO:0050661">
    <property type="term" value="F:NADP binding"/>
    <property type="evidence" value="ECO:0007669"/>
    <property type="project" value="InterPro"/>
</dbReference>